<name>A0A9X2SXS8_9BACT</name>
<comment type="caution">
    <text evidence="1">The sequence shown here is derived from an EMBL/GenBank/DDBJ whole genome shotgun (WGS) entry which is preliminary data.</text>
</comment>
<dbReference type="EMBL" id="JANSUY010000001">
    <property type="protein sequence ID" value="MCR9014119.1"/>
    <property type="molecule type" value="Genomic_DNA"/>
</dbReference>
<keyword evidence="2" id="KW-1185">Reference proteome</keyword>
<sequence>MRKKHRQVILDGVFLFMIALFNNQMGGKYSDFSSFDKQPRSGRNISSPVQGASLIFIPKQISMHRSSGFQKMSCLWFLEAKKKILELVSHQKQGRFN</sequence>
<protein>
    <submittedName>
        <fullName evidence="1">Uncharacterized protein</fullName>
    </submittedName>
</protein>
<dbReference type="Proteomes" id="UP001142175">
    <property type="component" value="Unassembled WGS sequence"/>
</dbReference>
<evidence type="ECO:0000313" key="2">
    <source>
        <dbReference type="Proteomes" id="UP001142175"/>
    </source>
</evidence>
<dbReference type="RefSeq" id="WP_258421993.1">
    <property type="nucleotide sequence ID" value="NZ_JANSUY010000001.1"/>
</dbReference>
<gene>
    <name evidence="1" type="ORF">NU887_03670</name>
</gene>
<accession>A0A9X2SXS8</accession>
<reference evidence="1" key="1">
    <citation type="submission" date="2022-08" db="EMBL/GenBank/DDBJ databases">
        <authorList>
            <person name="Zhang D."/>
        </authorList>
    </citation>
    <scope>NUCLEOTIDE SEQUENCE</scope>
    <source>
        <strain evidence="1">XJ19-11</strain>
    </source>
</reference>
<proteinExistence type="predicted"/>
<evidence type="ECO:0000313" key="1">
    <source>
        <dbReference type="EMBL" id="MCR9014119.1"/>
    </source>
</evidence>
<dbReference type="AlphaFoldDB" id="A0A9X2SXS8"/>
<organism evidence="1 2">
    <name type="scientific">Aquiflexum gelatinilyticum</name>
    <dbReference type="NCBI Taxonomy" id="2961943"/>
    <lineage>
        <taxon>Bacteria</taxon>
        <taxon>Pseudomonadati</taxon>
        <taxon>Bacteroidota</taxon>
        <taxon>Cytophagia</taxon>
        <taxon>Cytophagales</taxon>
        <taxon>Cyclobacteriaceae</taxon>
        <taxon>Aquiflexum</taxon>
    </lineage>
</organism>